<dbReference type="AlphaFoldDB" id="A0A6M0RGT6"/>
<feature type="non-terminal residue" evidence="1">
    <location>
        <position position="1"/>
    </location>
</feature>
<reference evidence="1 2" key="1">
    <citation type="journal article" date="2020" name="Microb. Ecol.">
        <title>Ecogenomics of the Marine Benthic Filamentous Cyanobacterium Adonisia.</title>
        <authorList>
            <person name="Walter J.M."/>
            <person name="Coutinho F.H."/>
            <person name="Leomil L."/>
            <person name="Hargreaves P.I."/>
            <person name="Campeao M.E."/>
            <person name="Vieira V.V."/>
            <person name="Silva B.S."/>
            <person name="Fistarol G.O."/>
            <person name="Salomon P.S."/>
            <person name="Sawabe T."/>
            <person name="Mino S."/>
            <person name="Hosokawa M."/>
            <person name="Miyashita H."/>
            <person name="Maruyama F."/>
            <person name="van Verk M.C."/>
            <person name="Dutilh B.E."/>
            <person name="Thompson C.C."/>
            <person name="Thompson F.L."/>
        </authorList>
    </citation>
    <scope>NUCLEOTIDE SEQUENCE [LARGE SCALE GENOMIC DNA]</scope>
    <source>
        <strain evidence="1 2">CCMR0081</strain>
    </source>
</reference>
<evidence type="ECO:0000313" key="1">
    <source>
        <dbReference type="EMBL" id="NEZ55487.1"/>
    </source>
</evidence>
<dbReference type="Proteomes" id="UP000481033">
    <property type="component" value="Unassembled WGS sequence"/>
</dbReference>
<dbReference type="Gene3D" id="1.20.120.450">
    <property type="entry name" value="dinb family like domain"/>
    <property type="match status" value="1"/>
</dbReference>
<sequence>ETIASLSNRPLHSTGAWQPYAILTHCAQSVECSMVGYPIQQPEIYKATVGKLAFTLFSALGAMQHPLDEPIPGAPELEAHGNLKKALARLKKAYIDFDNYTDSLAPHFTYGDLSKQDYIRAHVMHLNNHLEEIREYSA</sequence>
<keyword evidence="2" id="KW-1185">Reference proteome</keyword>
<proteinExistence type="predicted"/>
<protein>
    <submittedName>
        <fullName evidence="1">DUF1569 domain-containing protein</fullName>
    </submittedName>
</protein>
<organism evidence="1 2">
    <name type="scientific">Adonisia turfae CCMR0081</name>
    <dbReference type="NCBI Taxonomy" id="2292702"/>
    <lineage>
        <taxon>Bacteria</taxon>
        <taxon>Bacillati</taxon>
        <taxon>Cyanobacteriota</taxon>
        <taxon>Adonisia</taxon>
        <taxon>Adonisia turfae</taxon>
    </lineage>
</organism>
<accession>A0A6M0RGT6</accession>
<dbReference type="InterPro" id="IPR034660">
    <property type="entry name" value="DinB/YfiT-like"/>
</dbReference>
<dbReference type="InterPro" id="IPR011463">
    <property type="entry name" value="DUF1569"/>
</dbReference>
<dbReference type="EMBL" id="QXHD01000004">
    <property type="protein sequence ID" value="NEZ55487.1"/>
    <property type="molecule type" value="Genomic_DNA"/>
</dbReference>
<name>A0A6M0RGT6_9CYAN</name>
<comment type="caution">
    <text evidence="1">The sequence shown here is derived from an EMBL/GenBank/DDBJ whole genome shotgun (WGS) entry which is preliminary data.</text>
</comment>
<dbReference type="Pfam" id="PF07606">
    <property type="entry name" value="DUF1569"/>
    <property type="match status" value="1"/>
</dbReference>
<dbReference type="RefSeq" id="WP_163703426.1">
    <property type="nucleotide sequence ID" value="NZ_QXHD01000004.1"/>
</dbReference>
<gene>
    <name evidence="1" type="ORF">DXZ20_07320</name>
</gene>
<evidence type="ECO:0000313" key="2">
    <source>
        <dbReference type="Proteomes" id="UP000481033"/>
    </source>
</evidence>